<name>A0A0D2I471_9EURO</name>
<gene>
    <name evidence="1" type="ORF">Z518_09624</name>
</gene>
<evidence type="ECO:0000313" key="2">
    <source>
        <dbReference type="Proteomes" id="UP000053617"/>
    </source>
</evidence>
<proteinExistence type="predicted"/>
<keyword evidence="2" id="KW-1185">Reference proteome</keyword>
<dbReference type="Proteomes" id="UP000053617">
    <property type="component" value="Unassembled WGS sequence"/>
</dbReference>
<evidence type="ECO:0000313" key="1">
    <source>
        <dbReference type="EMBL" id="KIX00559.1"/>
    </source>
</evidence>
<dbReference type="VEuPathDB" id="FungiDB:Z518_09624"/>
<dbReference type="GeneID" id="25297695"/>
<reference evidence="1 2" key="1">
    <citation type="submission" date="2015-01" db="EMBL/GenBank/DDBJ databases">
        <title>The Genome Sequence of Rhinocladiella mackenzie CBS 650.93.</title>
        <authorList>
            <consortium name="The Broad Institute Genomics Platform"/>
            <person name="Cuomo C."/>
            <person name="de Hoog S."/>
            <person name="Gorbushina A."/>
            <person name="Stielow B."/>
            <person name="Teixiera M."/>
            <person name="Abouelleil A."/>
            <person name="Chapman S.B."/>
            <person name="Priest M."/>
            <person name="Young S.K."/>
            <person name="Wortman J."/>
            <person name="Nusbaum C."/>
            <person name="Birren B."/>
        </authorList>
    </citation>
    <scope>NUCLEOTIDE SEQUENCE [LARGE SCALE GENOMIC DNA]</scope>
    <source>
        <strain evidence="1 2">CBS 650.93</strain>
    </source>
</reference>
<dbReference type="HOGENOM" id="CLU_1343910_0_0_1"/>
<sequence>MLSAVFLTISLLFCFLRIYVHTPLTLKFKPDDGIVIIAAVSTPDCATSLLWPSLQPIACKINGSAAQVEDAQRFLICALDGQEVQQDPSFDGRENTKRADFGQAGCGPGCSIEVASITYLVCSPRHSIATGSVAMNEQKPHGCCDPRQCHQSTDPRSLIVADHGTESHYLAGSKLDSRAGYYSGEKPRVNIKSSWDRAHFVART</sequence>
<protein>
    <submittedName>
        <fullName evidence="1">Uncharacterized protein</fullName>
    </submittedName>
</protein>
<organism evidence="1 2">
    <name type="scientific">Rhinocladiella mackenziei CBS 650.93</name>
    <dbReference type="NCBI Taxonomy" id="1442369"/>
    <lineage>
        <taxon>Eukaryota</taxon>
        <taxon>Fungi</taxon>
        <taxon>Dikarya</taxon>
        <taxon>Ascomycota</taxon>
        <taxon>Pezizomycotina</taxon>
        <taxon>Eurotiomycetes</taxon>
        <taxon>Chaetothyriomycetidae</taxon>
        <taxon>Chaetothyriales</taxon>
        <taxon>Herpotrichiellaceae</taxon>
        <taxon>Rhinocladiella</taxon>
    </lineage>
</organism>
<dbReference type="RefSeq" id="XP_013267695.1">
    <property type="nucleotide sequence ID" value="XM_013412241.1"/>
</dbReference>
<accession>A0A0D2I471</accession>
<dbReference type="AlphaFoldDB" id="A0A0D2I471"/>
<dbReference type="EMBL" id="KN847482">
    <property type="protein sequence ID" value="KIX00559.1"/>
    <property type="molecule type" value="Genomic_DNA"/>
</dbReference>